<dbReference type="EMBL" id="GBRH01158770">
    <property type="protein sequence ID" value="JAE39126.1"/>
    <property type="molecule type" value="Transcribed_RNA"/>
</dbReference>
<reference evidence="1" key="2">
    <citation type="journal article" date="2015" name="Data Brief">
        <title>Shoot transcriptome of the giant reed, Arundo donax.</title>
        <authorList>
            <person name="Barrero R.A."/>
            <person name="Guerrero F.D."/>
            <person name="Moolhuijzen P."/>
            <person name="Goolsby J.A."/>
            <person name="Tidwell J."/>
            <person name="Bellgard S.E."/>
            <person name="Bellgard M.I."/>
        </authorList>
    </citation>
    <scope>NUCLEOTIDE SEQUENCE</scope>
    <source>
        <tissue evidence="1">Shoot tissue taken approximately 20 cm above the soil surface</tissue>
    </source>
</reference>
<dbReference type="AlphaFoldDB" id="A0A0A9HW86"/>
<accession>A0A0A9HW86</accession>
<evidence type="ECO:0000313" key="1">
    <source>
        <dbReference type="EMBL" id="JAE39126.1"/>
    </source>
</evidence>
<protein>
    <submittedName>
        <fullName evidence="1">Uncharacterized protein</fullName>
    </submittedName>
</protein>
<sequence>MNRVKAITKLFSCKAFVTIRAYSCGVRIFIPTYFSSHSMMVVFLENRPSAF</sequence>
<name>A0A0A9HW86_ARUDO</name>
<proteinExistence type="predicted"/>
<organism evidence="1">
    <name type="scientific">Arundo donax</name>
    <name type="common">Giant reed</name>
    <name type="synonym">Donax arundinaceus</name>
    <dbReference type="NCBI Taxonomy" id="35708"/>
    <lineage>
        <taxon>Eukaryota</taxon>
        <taxon>Viridiplantae</taxon>
        <taxon>Streptophyta</taxon>
        <taxon>Embryophyta</taxon>
        <taxon>Tracheophyta</taxon>
        <taxon>Spermatophyta</taxon>
        <taxon>Magnoliopsida</taxon>
        <taxon>Liliopsida</taxon>
        <taxon>Poales</taxon>
        <taxon>Poaceae</taxon>
        <taxon>PACMAD clade</taxon>
        <taxon>Arundinoideae</taxon>
        <taxon>Arundineae</taxon>
        <taxon>Arundo</taxon>
    </lineage>
</organism>
<reference evidence="1" key="1">
    <citation type="submission" date="2014-09" db="EMBL/GenBank/DDBJ databases">
        <authorList>
            <person name="Magalhaes I.L.F."/>
            <person name="Oliveira U."/>
            <person name="Santos F.R."/>
            <person name="Vidigal T.H.D.A."/>
            <person name="Brescovit A.D."/>
            <person name="Santos A.J."/>
        </authorList>
    </citation>
    <scope>NUCLEOTIDE SEQUENCE</scope>
    <source>
        <tissue evidence="1">Shoot tissue taken approximately 20 cm above the soil surface</tissue>
    </source>
</reference>